<feature type="transmembrane region" description="Helical" evidence="6">
    <location>
        <begin position="225"/>
        <end position="248"/>
    </location>
</feature>
<feature type="domain" description="Major facilitator superfamily (MFS) profile" evidence="7">
    <location>
        <begin position="134"/>
        <end position="549"/>
    </location>
</feature>
<dbReference type="PANTHER" id="PTHR11662">
    <property type="entry name" value="SOLUTE CARRIER FAMILY 17"/>
    <property type="match status" value="1"/>
</dbReference>
<name>A0A9D4UM59_ADICA</name>
<feature type="transmembrane region" description="Helical" evidence="6">
    <location>
        <begin position="292"/>
        <end position="311"/>
    </location>
</feature>
<evidence type="ECO:0000256" key="4">
    <source>
        <dbReference type="ARBA" id="ARBA00023136"/>
    </source>
</evidence>
<dbReference type="PANTHER" id="PTHR11662:SF399">
    <property type="entry name" value="FI19708P1-RELATED"/>
    <property type="match status" value="1"/>
</dbReference>
<feature type="transmembrane region" description="Helical" evidence="6">
    <location>
        <begin position="493"/>
        <end position="517"/>
    </location>
</feature>
<dbReference type="AlphaFoldDB" id="A0A9D4UM59"/>
<evidence type="ECO:0000259" key="7">
    <source>
        <dbReference type="PROSITE" id="PS50850"/>
    </source>
</evidence>
<dbReference type="Pfam" id="PF07690">
    <property type="entry name" value="MFS_1"/>
    <property type="match status" value="1"/>
</dbReference>
<dbReference type="InterPro" id="IPR036259">
    <property type="entry name" value="MFS_trans_sf"/>
</dbReference>
<gene>
    <name evidence="8" type="ORF">GOP47_0014744</name>
</gene>
<keyword evidence="3 6" id="KW-1133">Transmembrane helix</keyword>
<evidence type="ECO:0000313" key="8">
    <source>
        <dbReference type="EMBL" id="KAI5070401.1"/>
    </source>
</evidence>
<sequence>MELAASIACRSIACHSTSSKLLNRKYTNLQPSHTYSSGNSPSLCSIPTTNLHTSSLSSSFCSCDATDSKWVSHIGVHHPCRCSPLHVPAAAASDASIPFAASNASPAFHELLSENENLSRASTASFLTSQRAKVVALVAVVMALCNADRVIMSVAIVNFSAMYNWSTSFSGIVQSSFLWGYMLSPIIGGALVDRYGGKTMMAYGAGLWSLATLLTPLAAKQSVWMLFGMRMLMGIAEGVAMPCMNNMVSRWFPRSERARAIGLSMAGFHLGSVIGLLATPVIMGVWGVHMPFIAFGLAGAVWLYFWLCFIFKDPQEDPLIEKSELRYILQNRVAVSKGDSGPTTSGKRGLPPLVLLLRKLPAWAIIVANFTNNWGYFVLLSWMPIYFNSVYGVNLKQAAWFSALPWTMMAALGCVAGSCSDFLIGSGLSNTTVRKIMQSIGFMGPALALLAVNASTSASVAAIWLTVAIGTSSFSQAGFLVNFQEIAPRQAGVLQGISNTVGTIGAIISTIGIGYFIQWLGSFQAFLTLTAAIYVVSTLFWNFYATGERVFE</sequence>
<dbReference type="Gene3D" id="1.20.1250.20">
    <property type="entry name" value="MFS general substrate transporter like domains"/>
    <property type="match status" value="2"/>
</dbReference>
<dbReference type="FunFam" id="1.20.1250.20:FF:000058">
    <property type="entry name" value="ascorbate transporter, chloroplastic isoform X1"/>
    <property type="match status" value="1"/>
</dbReference>
<comment type="subcellular location">
    <subcellularLocation>
        <location evidence="1">Membrane</location>
        <topology evidence="1">Multi-pass membrane protein</topology>
    </subcellularLocation>
</comment>
<dbReference type="InterPro" id="IPR044777">
    <property type="entry name" value="SLC17A9-like"/>
</dbReference>
<dbReference type="InterPro" id="IPR050382">
    <property type="entry name" value="MFS_Na/Anion_cotransporter"/>
</dbReference>
<feature type="transmembrane region" description="Helical" evidence="6">
    <location>
        <begin position="461"/>
        <end position="481"/>
    </location>
</feature>
<feature type="transmembrane region" description="Helical" evidence="6">
    <location>
        <begin position="436"/>
        <end position="455"/>
    </location>
</feature>
<feature type="transmembrane region" description="Helical" evidence="6">
    <location>
        <begin position="260"/>
        <end position="286"/>
    </location>
</feature>
<feature type="transmembrane region" description="Helical" evidence="6">
    <location>
        <begin position="403"/>
        <end position="424"/>
    </location>
</feature>
<evidence type="ECO:0000256" key="1">
    <source>
        <dbReference type="ARBA" id="ARBA00004141"/>
    </source>
</evidence>
<dbReference type="GO" id="GO:0005315">
    <property type="term" value="F:phosphate transmembrane transporter activity"/>
    <property type="evidence" value="ECO:0007669"/>
    <property type="project" value="UniProtKB-ARBA"/>
</dbReference>
<keyword evidence="2 6" id="KW-0812">Transmembrane</keyword>
<feature type="transmembrane region" description="Helical" evidence="6">
    <location>
        <begin position="176"/>
        <end position="193"/>
    </location>
</feature>
<evidence type="ECO:0000256" key="6">
    <source>
        <dbReference type="SAM" id="Phobius"/>
    </source>
</evidence>
<dbReference type="InterPro" id="IPR011701">
    <property type="entry name" value="MFS"/>
</dbReference>
<protein>
    <recommendedName>
        <fullName evidence="7">Major facilitator superfamily (MFS) profile domain-containing protein</fullName>
    </recommendedName>
</protein>
<feature type="transmembrane region" description="Helical" evidence="6">
    <location>
        <begin position="134"/>
        <end position="156"/>
    </location>
</feature>
<dbReference type="GO" id="GO:0009536">
    <property type="term" value="C:plastid"/>
    <property type="evidence" value="ECO:0007669"/>
    <property type="project" value="TreeGrafter"/>
</dbReference>
<proteinExistence type="inferred from homology"/>
<dbReference type="OrthoDB" id="2250022at2759"/>
<keyword evidence="9" id="KW-1185">Reference proteome</keyword>
<feature type="transmembrane region" description="Helical" evidence="6">
    <location>
        <begin position="200"/>
        <end position="219"/>
    </location>
</feature>
<evidence type="ECO:0000313" key="9">
    <source>
        <dbReference type="Proteomes" id="UP000886520"/>
    </source>
</evidence>
<evidence type="ECO:0000256" key="3">
    <source>
        <dbReference type="ARBA" id="ARBA00022989"/>
    </source>
</evidence>
<dbReference type="GO" id="GO:0016020">
    <property type="term" value="C:membrane"/>
    <property type="evidence" value="ECO:0007669"/>
    <property type="project" value="UniProtKB-SubCell"/>
</dbReference>
<dbReference type="SUPFAM" id="SSF103473">
    <property type="entry name" value="MFS general substrate transporter"/>
    <property type="match status" value="1"/>
</dbReference>
<comment type="similarity">
    <text evidence="5">Belongs to the major facilitator superfamily. Sodium/anion cotransporter (TC 2.A.1.14) family.</text>
</comment>
<evidence type="ECO:0000256" key="2">
    <source>
        <dbReference type="ARBA" id="ARBA00022692"/>
    </source>
</evidence>
<accession>A0A9D4UM59</accession>
<reference evidence="8" key="1">
    <citation type="submission" date="2021-01" db="EMBL/GenBank/DDBJ databases">
        <title>Adiantum capillus-veneris genome.</title>
        <authorList>
            <person name="Fang Y."/>
            <person name="Liao Q."/>
        </authorList>
    </citation>
    <scope>NUCLEOTIDE SEQUENCE</scope>
    <source>
        <strain evidence="8">H3</strain>
        <tissue evidence="8">Leaf</tissue>
    </source>
</reference>
<dbReference type="InterPro" id="IPR020846">
    <property type="entry name" value="MFS_dom"/>
</dbReference>
<comment type="caution">
    <text evidence="8">The sequence shown here is derived from an EMBL/GenBank/DDBJ whole genome shotgun (WGS) entry which is preliminary data.</text>
</comment>
<dbReference type="PROSITE" id="PS50850">
    <property type="entry name" value="MFS"/>
    <property type="match status" value="1"/>
</dbReference>
<evidence type="ECO:0000256" key="5">
    <source>
        <dbReference type="ARBA" id="ARBA00024362"/>
    </source>
</evidence>
<feature type="transmembrane region" description="Helical" evidence="6">
    <location>
        <begin position="523"/>
        <end position="544"/>
    </location>
</feature>
<feature type="transmembrane region" description="Helical" evidence="6">
    <location>
        <begin position="360"/>
        <end position="383"/>
    </location>
</feature>
<keyword evidence="4 6" id="KW-0472">Membrane</keyword>
<organism evidence="8 9">
    <name type="scientific">Adiantum capillus-veneris</name>
    <name type="common">Maidenhair fern</name>
    <dbReference type="NCBI Taxonomy" id="13818"/>
    <lineage>
        <taxon>Eukaryota</taxon>
        <taxon>Viridiplantae</taxon>
        <taxon>Streptophyta</taxon>
        <taxon>Embryophyta</taxon>
        <taxon>Tracheophyta</taxon>
        <taxon>Polypodiopsida</taxon>
        <taxon>Polypodiidae</taxon>
        <taxon>Polypodiales</taxon>
        <taxon>Pteridineae</taxon>
        <taxon>Pteridaceae</taxon>
        <taxon>Vittarioideae</taxon>
        <taxon>Adiantum</taxon>
    </lineage>
</organism>
<dbReference type="CDD" id="cd17380">
    <property type="entry name" value="MFS_SLC17A9_like"/>
    <property type="match status" value="1"/>
</dbReference>
<dbReference type="Proteomes" id="UP000886520">
    <property type="component" value="Chromosome 14"/>
</dbReference>
<dbReference type="EMBL" id="JABFUD020000014">
    <property type="protein sequence ID" value="KAI5070401.1"/>
    <property type="molecule type" value="Genomic_DNA"/>
</dbReference>